<dbReference type="PRINTS" id="PR00834">
    <property type="entry name" value="PROTEASES2C"/>
</dbReference>
<dbReference type="PANTHER" id="PTHR22939:SF129">
    <property type="entry name" value="SERINE PROTEASE HTRA2, MITOCHONDRIAL"/>
    <property type="match status" value="1"/>
</dbReference>
<dbReference type="Pfam" id="PF13365">
    <property type="entry name" value="Trypsin_2"/>
    <property type="match status" value="1"/>
</dbReference>
<name>A0A3D8GXF7_9BACI</name>
<sequence>MRKFLLAIVLLLSSTIFFNTQQALAADASFCAQFKGQKKILWNGMELKPGQIGRLTVLQNTTLYKVSGETKTASKTLKKGEFYRIYAFKPGMLSVGGGYYVNRDIKVKYETPSKAKLEAVKCINNAAGNSNNDKTLSVQEIVSLNDDKVVLLNGSAGQGSGVLISKSLILTNEHVVSHNPNLTALFINGQEVDIEGVVVKDAKKDLAIVKLATPVTVKPVTMGTVNSNKKGDTVVAIGSPVGLQNTVSQGLISSFRSEDGVSLIQTSASISFGSSGGGLFNTKGELIGITTAGIFGTSLNFAISIDESFVWKKYLATEHKSIKVLPKETLKVYLNDDMYVGMTKEQVKQANLDFGNLAEETADYLVFDEISYYDYPVMEVYNFKNGKLESVAVLFLIEFENNAGGKAFFDEIKGYIEEDWEEAADREDTNWDDNIIEATWNGDDTASAMSLVVLPKDGQLVASLIFHVEK</sequence>
<dbReference type="EMBL" id="QNQT01000001">
    <property type="protein sequence ID" value="RDU38881.1"/>
    <property type="molecule type" value="Genomic_DNA"/>
</dbReference>
<evidence type="ECO:0000256" key="2">
    <source>
        <dbReference type="SAM" id="SignalP"/>
    </source>
</evidence>
<keyword evidence="1" id="KW-0720">Serine protease</keyword>
<feature type="chain" id="PRO_5017569977" description="Serine protease" evidence="2">
    <location>
        <begin position="26"/>
        <end position="470"/>
    </location>
</feature>
<dbReference type="InterPro" id="IPR001940">
    <property type="entry name" value="Peptidase_S1C"/>
</dbReference>
<dbReference type="GO" id="GO:0004252">
    <property type="term" value="F:serine-type endopeptidase activity"/>
    <property type="evidence" value="ECO:0007669"/>
    <property type="project" value="InterPro"/>
</dbReference>
<reference evidence="3 4" key="1">
    <citation type="submission" date="2018-07" db="EMBL/GenBank/DDBJ databases">
        <title>Bacillus sp. YLB-04 draft genome sequence.</title>
        <authorList>
            <person name="Yu L."/>
            <person name="Tang X."/>
        </authorList>
    </citation>
    <scope>NUCLEOTIDE SEQUENCE [LARGE SCALE GENOMIC DNA]</scope>
    <source>
        <strain evidence="3 4">YLB-04</strain>
    </source>
</reference>
<proteinExistence type="predicted"/>
<dbReference type="Gene3D" id="2.40.10.120">
    <property type="match status" value="1"/>
</dbReference>
<comment type="caution">
    <text evidence="3">The sequence shown here is derived from an EMBL/GenBank/DDBJ whole genome shotgun (WGS) entry which is preliminary data.</text>
</comment>
<evidence type="ECO:0008006" key="5">
    <source>
        <dbReference type="Google" id="ProtNLM"/>
    </source>
</evidence>
<keyword evidence="2" id="KW-0732">Signal</keyword>
<feature type="signal peptide" evidence="2">
    <location>
        <begin position="1"/>
        <end position="25"/>
    </location>
</feature>
<dbReference type="SUPFAM" id="SSF50494">
    <property type="entry name" value="Trypsin-like serine proteases"/>
    <property type="match status" value="1"/>
</dbReference>
<gene>
    <name evidence="3" type="ORF">DRW41_04810</name>
</gene>
<organism evidence="3 4">
    <name type="scientific">Neobacillus piezotolerans</name>
    <dbReference type="NCBI Taxonomy" id="2259171"/>
    <lineage>
        <taxon>Bacteria</taxon>
        <taxon>Bacillati</taxon>
        <taxon>Bacillota</taxon>
        <taxon>Bacilli</taxon>
        <taxon>Bacillales</taxon>
        <taxon>Bacillaceae</taxon>
        <taxon>Neobacillus</taxon>
    </lineage>
</organism>
<dbReference type="RefSeq" id="WP_115450795.1">
    <property type="nucleotide sequence ID" value="NZ_QNQT01000001.1"/>
</dbReference>
<dbReference type="OrthoDB" id="189537at2"/>
<accession>A0A3D8GXF7</accession>
<protein>
    <recommendedName>
        <fullName evidence="5">Serine protease</fullName>
    </recommendedName>
</protein>
<evidence type="ECO:0000313" key="3">
    <source>
        <dbReference type="EMBL" id="RDU38881.1"/>
    </source>
</evidence>
<dbReference type="AlphaFoldDB" id="A0A3D8GXF7"/>
<evidence type="ECO:0000256" key="1">
    <source>
        <dbReference type="ARBA" id="ARBA00022825"/>
    </source>
</evidence>
<keyword evidence="4" id="KW-1185">Reference proteome</keyword>
<evidence type="ECO:0000313" key="4">
    <source>
        <dbReference type="Proteomes" id="UP000257144"/>
    </source>
</evidence>
<dbReference type="InterPro" id="IPR009003">
    <property type="entry name" value="Peptidase_S1_PA"/>
</dbReference>
<dbReference type="Proteomes" id="UP000257144">
    <property type="component" value="Unassembled WGS sequence"/>
</dbReference>
<keyword evidence="1" id="KW-0645">Protease</keyword>
<dbReference type="PANTHER" id="PTHR22939">
    <property type="entry name" value="SERINE PROTEASE FAMILY S1C HTRA-RELATED"/>
    <property type="match status" value="1"/>
</dbReference>
<dbReference type="GO" id="GO:0006508">
    <property type="term" value="P:proteolysis"/>
    <property type="evidence" value="ECO:0007669"/>
    <property type="project" value="InterPro"/>
</dbReference>
<keyword evidence="1" id="KW-0378">Hydrolase</keyword>